<name>A0ABU1K216_9PROT</name>
<sequence>MTGTSKEILKHLPYLRRYARALVGSQERGDQYMRVFLEAILADPERVSPDGDLRAQLFAVFHDVCTLLDATGGDGVPALEGLIPVEARLSHLSAVQRQVLLLVSLEGFSFADVGYILHLPEVEVRDQLDAARKEMQRQHPARILIIEDEPLIAMDIARIVEEMGHTVCGTAADHAEALALSQRTAPHIVLADIQLKGGDSGIAAVQDILRAISVPVVFVTGFPERLLTGERLEPTFVVTKPFKPDALVSVIGQALAMHPPLPAA</sequence>
<evidence type="ECO:0000256" key="2">
    <source>
        <dbReference type="PROSITE-ProRule" id="PRU00169"/>
    </source>
</evidence>
<dbReference type="InterPro" id="IPR053866">
    <property type="entry name" value="PhyR_sigma2"/>
</dbReference>
<dbReference type="PROSITE" id="PS50110">
    <property type="entry name" value="RESPONSE_REGULATORY"/>
    <property type="match status" value="1"/>
</dbReference>
<evidence type="ECO:0000259" key="3">
    <source>
        <dbReference type="PROSITE" id="PS50110"/>
    </source>
</evidence>
<accession>A0ABU1K216</accession>
<comment type="caution">
    <text evidence="4">The sequence shown here is derived from an EMBL/GenBank/DDBJ whole genome shotgun (WGS) entry which is preliminary data.</text>
</comment>
<feature type="modified residue" description="4-aspartylphosphate" evidence="2">
    <location>
        <position position="192"/>
    </location>
</feature>
<dbReference type="Pfam" id="PF22233">
    <property type="entry name" value="PhyR_sigma-like"/>
    <property type="match status" value="1"/>
</dbReference>
<dbReference type="Gene3D" id="1.10.1740.10">
    <property type="match status" value="1"/>
</dbReference>
<dbReference type="SUPFAM" id="SSF88659">
    <property type="entry name" value="Sigma3 and sigma4 domains of RNA polymerase sigma factors"/>
    <property type="match status" value="1"/>
</dbReference>
<dbReference type="InterPro" id="IPR011006">
    <property type="entry name" value="CheY-like_superfamily"/>
</dbReference>
<dbReference type="InterPro" id="IPR053867">
    <property type="entry name" value="PhyR_sigma4"/>
</dbReference>
<dbReference type="SUPFAM" id="SSF52172">
    <property type="entry name" value="CheY-like"/>
    <property type="match status" value="1"/>
</dbReference>
<dbReference type="Pfam" id="PF00072">
    <property type="entry name" value="Response_reg"/>
    <property type="match status" value="1"/>
</dbReference>
<keyword evidence="1 2" id="KW-0597">Phosphoprotein</keyword>
<gene>
    <name evidence="4" type="ORF">E9232_007106</name>
</gene>
<evidence type="ECO:0000256" key="1">
    <source>
        <dbReference type="ARBA" id="ARBA00022553"/>
    </source>
</evidence>
<evidence type="ECO:0000313" key="5">
    <source>
        <dbReference type="Proteomes" id="UP001262410"/>
    </source>
</evidence>
<reference evidence="4 5" key="1">
    <citation type="submission" date="2023-07" db="EMBL/GenBank/DDBJ databases">
        <title>Sorghum-associated microbial communities from plants grown in Nebraska, USA.</title>
        <authorList>
            <person name="Schachtman D."/>
        </authorList>
    </citation>
    <scope>NUCLEOTIDE SEQUENCE [LARGE SCALE GENOMIC DNA]</scope>
    <source>
        <strain evidence="4 5">584</strain>
    </source>
</reference>
<feature type="domain" description="Response regulatory" evidence="3">
    <location>
        <begin position="142"/>
        <end position="255"/>
    </location>
</feature>
<dbReference type="Pfam" id="PF22029">
    <property type="entry name" value="PhyR_sigma2"/>
    <property type="match status" value="1"/>
</dbReference>
<dbReference type="NCBIfam" id="NF006623">
    <property type="entry name" value="PRK09191.1"/>
    <property type="match status" value="1"/>
</dbReference>
<dbReference type="InterPro" id="IPR036388">
    <property type="entry name" value="WH-like_DNA-bd_sf"/>
</dbReference>
<dbReference type="Gene3D" id="3.40.50.2300">
    <property type="match status" value="1"/>
</dbReference>
<dbReference type="CDD" id="cd17540">
    <property type="entry name" value="REC_PhyR"/>
    <property type="match status" value="1"/>
</dbReference>
<dbReference type="InterPro" id="IPR001789">
    <property type="entry name" value="Sig_transdc_resp-reg_receiver"/>
</dbReference>
<organism evidence="4 5">
    <name type="scientific">Inquilinus ginsengisoli</name>
    <dbReference type="NCBI Taxonomy" id="363840"/>
    <lineage>
        <taxon>Bacteria</taxon>
        <taxon>Pseudomonadati</taxon>
        <taxon>Pseudomonadota</taxon>
        <taxon>Alphaproteobacteria</taxon>
        <taxon>Rhodospirillales</taxon>
        <taxon>Rhodospirillaceae</taxon>
        <taxon>Inquilinus</taxon>
    </lineage>
</organism>
<dbReference type="Proteomes" id="UP001262410">
    <property type="component" value="Unassembled WGS sequence"/>
</dbReference>
<dbReference type="PANTHER" id="PTHR44591">
    <property type="entry name" value="STRESS RESPONSE REGULATOR PROTEIN 1"/>
    <property type="match status" value="1"/>
</dbReference>
<dbReference type="InterPro" id="IPR013324">
    <property type="entry name" value="RNA_pol_sigma_r3/r4-like"/>
</dbReference>
<dbReference type="SMART" id="SM00448">
    <property type="entry name" value="REC"/>
    <property type="match status" value="1"/>
</dbReference>
<evidence type="ECO:0000313" key="4">
    <source>
        <dbReference type="EMBL" id="MDR6294552.1"/>
    </source>
</evidence>
<dbReference type="PANTHER" id="PTHR44591:SF3">
    <property type="entry name" value="RESPONSE REGULATORY DOMAIN-CONTAINING PROTEIN"/>
    <property type="match status" value="1"/>
</dbReference>
<protein>
    <submittedName>
        <fullName evidence="4">CheY-like chemotaxis protein/DNA-directed RNA polymerase specialized sigma24 family protein</fullName>
    </submittedName>
</protein>
<dbReference type="RefSeq" id="WP_309802132.1">
    <property type="nucleotide sequence ID" value="NZ_JAVDPW010000021.1"/>
</dbReference>
<dbReference type="InterPro" id="IPR050595">
    <property type="entry name" value="Bact_response_regulator"/>
</dbReference>
<keyword evidence="5" id="KW-1185">Reference proteome</keyword>
<proteinExistence type="predicted"/>
<dbReference type="Gene3D" id="1.10.10.10">
    <property type="entry name" value="Winged helix-like DNA-binding domain superfamily/Winged helix DNA-binding domain"/>
    <property type="match status" value="1"/>
</dbReference>
<dbReference type="EMBL" id="JAVDPW010000021">
    <property type="protein sequence ID" value="MDR6294552.1"/>
    <property type="molecule type" value="Genomic_DNA"/>
</dbReference>